<evidence type="ECO:0000313" key="2">
    <source>
        <dbReference type="EMBL" id="MBV2128933.1"/>
    </source>
</evidence>
<sequence length="253" mass="28316">MNKAKSLSDVDGRAFLRQSFAAEQDVLGLHLKLASKSVTHNGVMGDINEKHFMQMLRRYLPKRYDVDTGIVIDSNGKSSQQIDIVIFDNQYTPTLLDQQSHRYIPAEAVYCVLEVKPEVNKEYISYARDKAKSVRSLVRTSVPIVHAGGQYPAKAHFEIIAGLIAPDVAWVGGLQSDAFASSIAQTDGECKLDFVLALSDRSFDCFWGLHHFSPLNNSMAYLIFRLLQKLQSLGTVPAIDWNEYAKVMSDIDE</sequence>
<protein>
    <recommendedName>
        <fullName evidence="1">DUF6602 domain-containing protein</fullName>
    </recommendedName>
</protein>
<dbReference type="InterPro" id="IPR046537">
    <property type="entry name" value="DUF6602"/>
</dbReference>
<evidence type="ECO:0000313" key="3">
    <source>
        <dbReference type="Proteomes" id="UP000704611"/>
    </source>
</evidence>
<comment type="caution">
    <text evidence="2">The sequence shown here is derived from an EMBL/GenBank/DDBJ whole genome shotgun (WGS) entry which is preliminary data.</text>
</comment>
<gene>
    <name evidence="2" type="ORF">KQY15_07490</name>
</gene>
<evidence type="ECO:0000259" key="1">
    <source>
        <dbReference type="Pfam" id="PF20247"/>
    </source>
</evidence>
<feature type="domain" description="DUF6602" evidence="1">
    <location>
        <begin position="34"/>
        <end position="137"/>
    </location>
</feature>
<keyword evidence="3" id="KW-1185">Reference proteome</keyword>
<proteinExistence type="predicted"/>
<dbReference type="Pfam" id="PF20247">
    <property type="entry name" value="DUF6602"/>
    <property type="match status" value="1"/>
</dbReference>
<dbReference type="Proteomes" id="UP000704611">
    <property type="component" value="Unassembled WGS sequence"/>
</dbReference>
<name>A0ABS6MJG1_9GAMM</name>
<organism evidence="2 3">
    <name type="scientific">Arsukibacterium indicum</name>
    <dbReference type="NCBI Taxonomy" id="2848612"/>
    <lineage>
        <taxon>Bacteria</taxon>
        <taxon>Pseudomonadati</taxon>
        <taxon>Pseudomonadota</taxon>
        <taxon>Gammaproteobacteria</taxon>
        <taxon>Chromatiales</taxon>
        <taxon>Chromatiaceae</taxon>
        <taxon>Arsukibacterium</taxon>
    </lineage>
</organism>
<reference evidence="2 3" key="1">
    <citation type="submission" date="2021-06" db="EMBL/GenBank/DDBJ databases">
        <title>Rheinheimera indica sp. nov., isolated from deep-sea sediment.</title>
        <authorList>
            <person name="Wang Z."/>
            <person name="Zhang X.-Y."/>
        </authorList>
    </citation>
    <scope>NUCLEOTIDE SEQUENCE [LARGE SCALE GENOMIC DNA]</scope>
    <source>
        <strain evidence="2 3">SM2107</strain>
    </source>
</reference>
<dbReference type="EMBL" id="JAHRID010000003">
    <property type="protein sequence ID" value="MBV2128933.1"/>
    <property type="molecule type" value="Genomic_DNA"/>
</dbReference>
<accession>A0ABS6MJG1</accession>
<dbReference type="RefSeq" id="WP_217668573.1">
    <property type="nucleotide sequence ID" value="NZ_JAHRID010000003.1"/>
</dbReference>
<dbReference type="CDD" id="cd21411">
    <property type="entry name" value="NucC"/>
    <property type="match status" value="1"/>
</dbReference>